<name>A0A7Y0L0Z7_9FIRM</name>
<dbReference type="EMBL" id="JABBVZ010000006">
    <property type="protein sequence ID" value="NMP21306.1"/>
    <property type="molecule type" value="Genomic_DNA"/>
</dbReference>
<evidence type="ECO:0000256" key="6">
    <source>
        <dbReference type="ARBA" id="ARBA00022741"/>
    </source>
</evidence>
<feature type="domain" description="Guanylate kinase-like" evidence="11">
    <location>
        <begin position="3"/>
        <end position="176"/>
    </location>
</feature>
<evidence type="ECO:0000256" key="4">
    <source>
        <dbReference type="ARBA" id="ARBA00016296"/>
    </source>
</evidence>
<evidence type="ECO:0000256" key="2">
    <source>
        <dbReference type="ARBA" id="ARBA00005790"/>
    </source>
</evidence>
<dbReference type="InterPro" id="IPR008145">
    <property type="entry name" value="GK/Ca_channel_bsu"/>
</dbReference>
<evidence type="ECO:0000256" key="9">
    <source>
        <dbReference type="ARBA" id="ARBA00030128"/>
    </source>
</evidence>
<dbReference type="PANTHER" id="PTHR23117">
    <property type="entry name" value="GUANYLATE KINASE-RELATED"/>
    <property type="match status" value="1"/>
</dbReference>
<keyword evidence="6" id="KW-0547">Nucleotide-binding</keyword>
<dbReference type="SMART" id="SM00072">
    <property type="entry name" value="GuKc"/>
    <property type="match status" value="1"/>
</dbReference>
<dbReference type="GO" id="GO:0005829">
    <property type="term" value="C:cytosol"/>
    <property type="evidence" value="ECO:0007669"/>
    <property type="project" value="TreeGrafter"/>
</dbReference>
<dbReference type="FunFam" id="3.30.63.10:FF:000002">
    <property type="entry name" value="Guanylate kinase 1"/>
    <property type="match status" value="1"/>
</dbReference>
<dbReference type="NCBIfam" id="TIGR03263">
    <property type="entry name" value="guanyl_kin"/>
    <property type="match status" value="1"/>
</dbReference>
<comment type="catalytic activity">
    <reaction evidence="10">
        <text>GMP + ATP = GDP + ADP</text>
        <dbReference type="Rhea" id="RHEA:20780"/>
        <dbReference type="ChEBI" id="CHEBI:30616"/>
        <dbReference type="ChEBI" id="CHEBI:58115"/>
        <dbReference type="ChEBI" id="CHEBI:58189"/>
        <dbReference type="ChEBI" id="CHEBI:456216"/>
        <dbReference type="EC" id="2.7.4.8"/>
    </reaction>
</comment>
<dbReference type="InterPro" id="IPR008144">
    <property type="entry name" value="Guanylate_kin-like_dom"/>
</dbReference>
<protein>
    <recommendedName>
        <fullName evidence="4">Guanylate kinase</fullName>
        <ecNumber evidence="3">2.7.4.8</ecNumber>
    </recommendedName>
    <alternativeName>
        <fullName evidence="9">GMP kinase</fullName>
    </alternativeName>
</protein>
<keyword evidence="7 12" id="KW-0418">Kinase</keyword>
<evidence type="ECO:0000256" key="5">
    <source>
        <dbReference type="ARBA" id="ARBA00022679"/>
    </source>
</evidence>
<dbReference type="SUPFAM" id="SSF52540">
    <property type="entry name" value="P-loop containing nucleoside triphosphate hydrolases"/>
    <property type="match status" value="1"/>
</dbReference>
<evidence type="ECO:0000256" key="3">
    <source>
        <dbReference type="ARBA" id="ARBA00012961"/>
    </source>
</evidence>
<dbReference type="PANTHER" id="PTHR23117:SF13">
    <property type="entry name" value="GUANYLATE KINASE"/>
    <property type="match status" value="1"/>
</dbReference>
<evidence type="ECO:0000313" key="13">
    <source>
        <dbReference type="Proteomes" id="UP000533476"/>
    </source>
</evidence>
<dbReference type="Pfam" id="PF00625">
    <property type="entry name" value="Guanylate_kin"/>
    <property type="match status" value="1"/>
</dbReference>
<evidence type="ECO:0000256" key="8">
    <source>
        <dbReference type="ARBA" id="ARBA00022840"/>
    </source>
</evidence>
<dbReference type="InterPro" id="IPR027417">
    <property type="entry name" value="P-loop_NTPase"/>
</dbReference>
<sequence>MEPILFVFTGPSGAGKGSVMRRLLERDPHLKKVVTYTTRAPREGEVDGFDYRFVSVEAFHGLIERDELFEYEQVYHDHYYGSPKELFVPDHDGIIELDYKGRLKYTARHRRVVAIFLLPPSLEELKRRILKRSEVDNLSARLDNAIEQVRHAQSYDYIVKNDDLNDCVDRIETIIQAERHRRLGQLDLTAMLSDLKAHP</sequence>
<evidence type="ECO:0000256" key="7">
    <source>
        <dbReference type="ARBA" id="ARBA00022777"/>
    </source>
</evidence>
<dbReference type="GO" id="GO:0005524">
    <property type="term" value="F:ATP binding"/>
    <property type="evidence" value="ECO:0007669"/>
    <property type="project" value="UniProtKB-KW"/>
</dbReference>
<keyword evidence="5 12" id="KW-0808">Transferase</keyword>
<dbReference type="CDD" id="cd00071">
    <property type="entry name" value="GMPK"/>
    <property type="match status" value="1"/>
</dbReference>
<organism evidence="12 13">
    <name type="scientific">Sulfobacillus harzensis</name>
    <dbReference type="NCBI Taxonomy" id="2729629"/>
    <lineage>
        <taxon>Bacteria</taxon>
        <taxon>Bacillati</taxon>
        <taxon>Bacillota</taxon>
        <taxon>Clostridia</taxon>
        <taxon>Eubacteriales</taxon>
        <taxon>Clostridiales Family XVII. Incertae Sedis</taxon>
        <taxon>Sulfobacillus</taxon>
    </lineage>
</organism>
<reference evidence="12 13" key="1">
    <citation type="submission" date="2020-04" db="EMBL/GenBank/DDBJ databases">
        <authorList>
            <person name="Zhang R."/>
            <person name="Schippers A."/>
        </authorList>
    </citation>
    <scope>NUCLEOTIDE SEQUENCE [LARGE SCALE GENOMIC DNA]</scope>
    <source>
        <strain evidence="12 13">DSM 109850</strain>
    </source>
</reference>
<dbReference type="PROSITE" id="PS50052">
    <property type="entry name" value="GUANYLATE_KINASE_2"/>
    <property type="match status" value="1"/>
</dbReference>
<dbReference type="PROSITE" id="PS00856">
    <property type="entry name" value="GUANYLATE_KINASE_1"/>
    <property type="match status" value="1"/>
</dbReference>
<dbReference type="EC" id="2.7.4.8" evidence="3"/>
<dbReference type="Proteomes" id="UP000533476">
    <property type="component" value="Unassembled WGS sequence"/>
</dbReference>
<evidence type="ECO:0000256" key="10">
    <source>
        <dbReference type="ARBA" id="ARBA00048594"/>
    </source>
</evidence>
<keyword evidence="8" id="KW-0067">ATP-binding</keyword>
<accession>A0A7Y0L0Z7</accession>
<comment type="caution">
    <text evidence="12">The sequence shown here is derived from an EMBL/GenBank/DDBJ whole genome shotgun (WGS) entry which is preliminary data.</text>
</comment>
<evidence type="ECO:0000256" key="1">
    <source>
        <dbReference type="ARBA" id="ARBA00003531"/>
    </source>
</evidence>
<keyword evidence="13" id="KW-1185">Reference proteome</keyword>
<dbReference type="AlphaFoldDB" id="A0A7Y0L0Z7"/>
<dbReference type="InterPro" id="IPR020590">
    <property type="entry name" value="Guanylate_kinase_CS"/>
</dbReference>
<dbReference type="GO" id="GO:0004385">
    <property type="term" value="F:GMP kinase activity"/>
    <property type="evidence" value="ECO:0007669"/>
    <property type="project" value="UniProtKB-EC"/>
</dbReference>
<dbReference type="RefSeq" id="WP_169096528.1">
    <property type="nucleotide sequence ID" value="NZ_JABBVZ010000006.1"/>
</dbReference>
<dbReference type="Gene3D" id="3.30.63.10">
    <property type="entry name" value="Guanylate Kinase phosphate binding domain"/>
    <property type="match status" value="1"/>
</dbReference>
<proteinExistence type="inferred from homology"/>
<gene>
    <name evidence="12" type="primary">gmk</name>
    <name evidence="12" type="ORF">HIJ39_02910</name>
</gene>
<comment type="function">
    <text evidence="1">Essential for recycling GMP and indirectly, cGMP.</text>
</comment>
<comment type="similarity">
    <text evidence="2">Belongs to the guanylate kinase family.</text>
</comment>
<dbReference type="Gene3D" id="3.40.50.300">
    <property type="entry name" value="P-loop containing nucleotide triphosphate hydrolases"/>
    <property type="match status" value="1"/>
</dbReference>
<evidence type="ECO:0000259" key="11">
    <source>
        <dbReference type="PROSITE" id="PS50052"/>
    </source>
</evidence>
<dbReference type="InterPro" id="IPR017665">
    <property type="entry name" value="Guanylate_kinase"/>
</dbReference>
<evidence type="ECO:0000313" key="12">
    <source>
        <dbReference type="EMBL" id="NMP21306.1"/>
    </source>
</evidence>